<dbReference type="Gene3D" id="1.25.40.20">
    <property type="entry name" value="Ankyrin repeat-containing domain"/>
    <property type="match status" value="1"/>
</dbReference>
<dbReference type="Pfam" id="PF12796">
    <property type="entry name" value="Ank_2"/>
    <property type="match status" value="1"/>
</dbReference>
<dbReference type="PANTHER" id="PTHR24198">
    <property type="entry name" value="ANKYRIN REPEAT AND PROTEIN KINASE DOMAIN-CONTAINING PROTEIN"/>
    <property type="match status" value="1"/>
</dbReference>
<evidence type="ECO:0000256" key="2">
    <source>
        <dbReference type="ARBA" id="ARBA00023043"/>
    </source>
</evidence>
<keyword evidence="4" id="KW-1185">Reference proteome</keyword>
<dbReference type="SUPFAM" id="SSF48403">
    <property type="entry name" value="Ankyrin repeat"/>
    <property type="match status" value="1"/>
</dbReference>
<accession>A0A8U8BG15</accession>
<organism evidence="3 4">
    <name type="scientific">Geospiza parvula</name>
    <name type="common">Small tree-finch</name>
    <name type="synonym">Camarhynchus parvulus</name>
    <dbReference type="NCBI Taxonomy" id="87175"/>
    <lineage>
        <taxon>Eukaryota</taxon>
        <taxon>Metazoa</taxon>
        <taxon>Chordata</taxon>
        <taxon>Craniata</taxon>
        <taxon>Vertebrata</taxon>
        <taxon>Euteleostomi</taxon>
        <taxon>Archelosauria</taxon>
        <taxon>Archosauria</taxon>
        <taxon>Dinosauria</taxon>
        <taxon>Saurischia</taxon>
        <taxon>Theropoda</taxon>
        <taxon>Coelurosauria</taxon>
        <taxon>Aves</taxon>
        <taxon>Neognathae</taxon>
        <taxon>Neoaves</taxon>
        <taxon>Telluraves</taxon>
        <taxon>Australaves</taxon>
        <taxon>Passeriformes</taxon>
        <taxon>Thraupidae</taxon>
        <taxon>Camarhynchus</taxon>
    </lineage>
</organism>
<evidence type="ECO:0000256" key="1">
    <source>
        <dbReference type="ARBA" id="ARBA00022737"/>
    </source>
</evidence>
<proteinExistence type="predicted"/>
<keyword evidence="2" id="KW-0040">ANK repeat</keyword>
<dbReference type="PANTHER" id="PTHR24198:SF187">
    <property type="entry name" value="ANKYRIN REPEAT AND SOCS BOX CONTAINING 15"/>
    <property type="match status" value="1"/>
</dbReference>
<dbReference type="InterPro" id="IPR036770">
    <property type="entry name" value="Ankyrin_rpt-contain_sf"/>
</dbReference>
<dbReference type="InterPro" id="IPR002110">
    <property type="entry name" value="Ankyrin_rpt"/>
</dbReference>
<evidence type="ECO:0000313" key="4">
    <source>
        <dbReference type="Proteomes" id="UP000694382"/>
    </source>
</evidence>
<sequence length="224" mass="24041">TPLGVTAECGHCDVLEHLNHNDRYSRKEKFTSALADDRVAVLLPAARGCSLGCIALLLKDGGSGTVPGGAGLLPIHKVAYEEHHLGRKYLIAVTSQTLIQESGSSTVHSAVDSQNQCVELVIENGLDVNTLLSEHITSNTYDDRRETALCHAVSNNEILCTNILLKAGANPNKDPLNCVLGAVRADSHGIVKLLLSHGYNVEMCLDFMCQGIFGNSFVWPAPEL</sequence>
<name>A0A8C3QDM8_GEOPR</name>
<protein>
    <submittedName>
        <fullName evidence="3">Uncharacterized protein</fullName>
    </submittedName>
</protein>
<dbReference type="Proteomes" id="UP000694382">
    <property type="component" value="Chromosome 1A"/>
</dbReference>
<dbReference type="GO" id="GO:0005737">
    <property type="term" value="C:cytoplasm"/>
    <property type="evidence" value="ECO:0007669"/>
    <property type="project" value="TreeGrafter"/>
</dbReference>
<reference evidence="3" key="1">
    <citation type="submission" date="2020-02" db="EMBL/GenBank/DDBJ databases">
        <authorList>
            <person name="Enbody D E."/>
            <person name="Pettersson E M."/>
        </authorList>
    </citation>
    <scope>NUCLEOTIDE SEQUENCE [LARGE SCALE GENOMIC DNA]</scope>
</reference>
<dbReference type="SMART" id="SM00248">
    <property type="entry name" value="ANK"/>
    <property type="match status" value="3"/>
</dbReference>
<accession>A0A8C3QDM8</accession>
<reference evidence="3" key="2">
    <citation type="submission" date="2025-08" db="UniProtKB">
        <authorList>
            <consortium name="Ensembl"/>
        </authorList>
    </citation>
    <scope>IDENTIFICATION</scope>
</reference>
<evidence type="ECO:0000313" key="3">
    <source>
        <dbReference type="Ensembl" id="ENSCPVP00000021940.2"/>
    </source>
</evidence>
<reference evidence="3" key="3">
    <citation type="submission" date="2025-09" db="UniProtKB">
        <authorList>
            <consortium name="Ensembl"/>
        </authorList>
    </citation>
    <scope>IDENTIFICATION</scope>
</reference>
<dbReference type="Ensembl" id="ENSCPVT00000022912.2">
    <property type="protein sequence ID" value="ENSCPVP00000021940.2"/>
    <property type="gene ID" value="ENSCPVG00000015759.2"/>
</dbReference>
<keyword evidence="1" id="KW-0677">Repeat</keyword>
<dbReference type="AlphaFoldDB" id="A0A8C3QDM8"/>